<protein>
    <recommendedName>
        <fullName evidence="1">SCO6045-like C-terminal domain-containing protein</fullName>
    </recommendedName>
</protein>
<name>A0A2G3PL52_WILMA</name>
<dbReference type="Proteomes" id="UP000225108">
    <property type="component" value="Unassembled WGS sequence"/>
</dbReference>
<proteinExistence type="predicted"/>
<dbReference type="EMBL" id="PEBD01000010">
    <property type="protein sequence ID" value="PHV65812.1"/>
    <property type="molecule type" value="Genomic_DNA"/>
</dbReference>
<dbReference type="AlphaFoldDB" id="A0A2G3PL52"/>
<evidence type="ECO:0000313" key="2">
    <source>
        <dbReference type="EMBL" id="PHV65812.1"/>
    </source>
</evidence>
<organism evidence="2 3">
    <name type="scientific">Williamsia marianensis</name>
    <dbReference type="NCBI Taxonomy" id="85044"/>
    <lineage>
        <taxon>Bacteria</taxon>
        <taxon>Bacillati</taxon>
        <taxon>Actinomycetota</taxon>
        <taxon>Actinomycetes</taxon>
        <taxon>Mycobacteriales</taxon>
        <taxon>Nocardiaceae</taxon>
        <taxon>Williamsia</taxon>
    </lineage>
</organism>
<dbReference type="InterPro" id="IPR058711">
    <property type="entry name" value="SCO6045-like_C"/>
</dbReference>
<reference evidence="2 3" key="1">
    <citation type="submission" date="2017-10" db="EMBL/GenBank/DDBJ databases">
        <title>The draft genome sequence of Williamsia sp. BULT 1.1 isolated from the semi-arid grassland soils from South Africa.</title>
        <authorList>
            <person name="Kabwe M.H."/>
            <person name="Govender N."/>
            <person name="Mutseka Lunga P."/>
            <person name="Vikram S."/>
            <person name="Makhalanyane T.P."/>
        </authorList>
    </citation>
    <scope>NUCLEOTIDE SEQUENCE [LARGE SCALE GENOMIC DNA]</scope>
    <source>
        <strain evidence="2 3">BULT 1.1</strain>
    </source>
</reference>
<evidence type="ECO:0000313" key="3">
    <source>
        <dbReference type="Proteomes" id="UP000225108"/>
    </source>
</evidence>
<evidence type="ECO:0000259" key="1">
    <source>
        <dbReference type="Pfam" id="PF26136"/>
    </source>
</evidence>
<feature type="domain" description="SCO6045-like C-terminal" evidence="1">
    <location>
        <begin position="15"/>
        <end position="96"/>
    </location>
</feature>
<dbReference type="RefSeq" id="WP_099384128.1">
    <property type="nucleotide sequence ID" value="NZ_PEBD01000010.1"/>
</dbReference>
<gene>
    <name evidence="2" type="ORF">CSW57_19080</name>
</gene>
<dbReference type="Pfam" id="PF26136">
    <property type="entry name" value="SCO6045_C"/>
    <property type="match status" value="1"/>
</dbReference>
<comment type="caution">
    <text evidence="2">The sequence shown here is derived from an EMBL/GenBank/DDBJ whole genome shotgun (WGS) entry which is preliminary data.</text>
</comment>
<accession>A0A2G3PL52</accession>
<sequence length="157" mass="17527">MKSTIALDRERAELAARQREVVGELLAGRVPAGFDRVGSMLTSDILVGKRASAALRAGPQLEALPRWRSRFGQFGREISLRGCAHDDVAAFTLWLERREDLDPEAADWLAVEKVYAGVRRIAWVRYRGRRELVIGMGSATWHLSGSRPRVVDEEGLS</sequence>